<dbReference type="PANTHER" id="PTHR40114">
    <property type="entry name" value="SLR0698 PROTEIN"/>
    <property type="match status" value="1"/>
</dbReference>
<evidence type="ECO:0000313" key="3">
    <source>
        <dbReference type="EMBL" id="MBC9813202.1"/>
    </source>
</evidence>
<dbReference type="InterPro" id="IPR023577">
    <property type="entry name" value="CYTH_domain"/>
</dbReference>
<gene>
    <name evidence="3" type="ORF">H9Y05_12060</name>
</gene>
<dbReference type="RefSeq" id="WP_216714434.1">
    <property type="nucleotide sequence ID" value="NZ_JACVEL010000008.1"/>
</dbReference>
<name>A0A8J6P7E0_9FLAO</name>
<dbReference type="Gene3D" id="2.40.320.10">
    <property type="entry name" value="Hypothetical Protein Pfu-838710-001"/>
    <property type="match status" value="1"/>
</dbReference>
<protein>
    <submittedName>
        <fullName evidence="3">CYTH domain-containing protein</fullName>
    </submittedName>
</protein>
<dbReference type="PROSITE" id="PS51707">
    <property type="entry name" value="CYTH"/>
    <property type="match status" value="1"/>
</dbReference>
<dbReference type="PANTHER" id="PTHR40114:SF1">
    <property type="entry name" value="SLR0698 PROTEIN"/>
    <property type="match status" value="1"/>
</dbReference>
<dbReference type="EMBL" id="JACVEL010000008">
    <property type="protein sequence ID" value="MBC9813202.1"/>
    <property type="molecule type" value="Genomic_DNA"/>
</dbReference>
<proteinExistence type="predicted"/>
<accession>A0A8J6P7E0</accession>
<keyword evidence="4" id="KW-1185">Reference proteome</keyword>
<feature type="domain" description="CYTH" evidence="2">
    <location>
        <begin position="1"/>
        <end position="151"/>
    </location>
</feature>
<evidence type="ECO:0000259" key="2">
    <source>
        <dbReference type="PROSITE" id="PS51707"/>
    </source>
</evidence>
<dbReference type="PIRSF" id="PIRSF016487">
    <property type="entry name" value="CYTH_UCP016487"/>
    <property type="match status" value="1"/>
</dbReference>
<dbReference type="InterPro" id="IPR033469">
    <property type="entry name" value="CYTH-like_dom_sf"/>
</dbReference>
<feature type="active site" description="Proton acceptor" evidence="1">
    <location>
        <position position="29"/>
    </location>
</feature>
<dbReference type="CDD" id="cd07891">
    <property type="entry name" value="CYTH-like_CthTTM-like_1"/>
    <property type="match status" value="1"/>
</dbReference>
<comment type="caution">
    <text evidence="3">The sequence shown here is derived from an EMBL/GenBank/DDBJ whole genome shotgun (WGS) entry which is preliminary data.</text>
</comment>
<dbReference type="SUPFAM" id="SSF55154">
    <property type="entry name" value="CYTH-like phosphatases"/>
    <property type="match status" value="1"/>
</dbReference>
<dbReference type="AlphaFoldDB" id="A0A8J6P7E0"/>
<evidence type="ECO:0000256" key="1">
    <source>
        <dbReference type="PIRSR" id="PIRSR016487-1"/>
    </source>
</evidence>
<dbReference type="Proteomes" id="UP000652681">
    <property type="component" value="Unassembled WGS sequence"/>
</dbReference>
<sequence>MEIERKFLVDQELWKQVDKGTGKHIQQGYFTSNEHFSVRVRTKGERAFLTVKGTREGISRDEFEYEIPYADADFMLRHYTQPFLEKTRYEVVIAGKTWEIDEFHGKLSPLILAEIELESETEPIELPSWVTQEVSTDPDYFNSNIIKRLFD</sequence>
<evidence type="ECO:0000313" key="4">
    <source>
        <dbReference type="Proteomes" id="UP000652681"/>
    </source>
</evidence>
<dbReference type="Pfam" id="PF01928">
    <property type="entry name" value="CYTH"/>
    <property type="match status" value="1"/>
</dbReference>
<reference evidence="3" key="1">
    <citation type="submission" date="2020-09" db="EMBL/GenBank/DDBJ databases">
        <title>Taishania pollutisoli gen. nov., sp. nov., Isolated from Tetrabromobisphenol A-Contaminated Soil.</title>
        <authorList>
            <person name="Chen Q."/>
        </authorList>
    </citation>
    <scope>NUCLEOTIDE SEQUENCE</scope>
    <source>
        <strain evidence="3">CZZ-1</strain>
    </source>
</reference>
<dbReference type="SMART" id="SM01118">
    <property type="entry name" value="CYTH"/>
    <property type="match status" value="1"/>
</dbReference>
<dbReference type="InterPro" id="IPR012042">
    <property type="entry name" value="NeuTTM/CthTTM-like"/>
</dbReference>
<organism evidence="3 4">
    <name type="scientific">Taishania pollutisoli</name>
    <dbReference type="NCBI Taxonomy" id="2766479"/>
    <lineage>
        <taxon>Bacteria</taxon>
        <taxon>Pseudomonadati</taxon>
        <taxon>Bacteroidota</taxon>
        <taxon>Flavobacteriia</taxon>
        <taxon>Flavobacteriales</taxon>
        <taxon>Crocinitomicaceae</taxon>
        <taxon>Taishania</taxon>
    </lineage>
</organism>